<dbReference type="SUPFAM" id="SSF50331">
    <property type="entry name" value="MOP-like"/>
    <property type="match status" value="1"/>
</dbReference>
<dbReference type="EC" id="7.6.2.11" evidence="7"/>
<dbReference type="GO" id="GO:0015594">
    <property type="term" value="F:ABC-type putrescine transporter activity"/>
    <property type="evidence" value="ECO:0007669"/>
    <property type="project" value="InterPro"/>
</dbReference>
<comment type="catalytic activity">
    <reaction evidence="7">
        <text>ATP + H2O + polyamine-[polyamine-binding protein]Side 1 = ADP + phosphate + polyamineSide 2 + [polyamine-binding protein]Side 1.</text>
        <dbReference type="EC" id="7.6.2.11"/>
    </reaction>
</comment>
<dbReference type="InterPro" id="IPR005893">
    <property type="entry name" value="PotA-like"/>
</dbReference>
<dbReference type="GO" id="GO:0043190">
    <property type="term" value="C:ATP-binding cassette (ABC) transporter complex"/>
    <property type="evidence" value="ECO:0007669"/>
    <property type="project" value="InterPro"/>
</dbReference>
<accession>A0A415GAZ4</accession>
<dbReference type="GO" id="GO:0016887">
    <property type="term" value="F:ATP hydrolysis activity"/>
    <property type="evidence" value="ECO:0007669"/>
    <property type="project" value="InterPro"/>
</dbReference>
<feature type="domain" description="ABC transporter" evidence="8">
    <location>
        <begin position="26"/>
        <end position="256"/>
    </location>
</feature>
<keyword evidence="5 7" id="KW-1278">Translocase</keyword>
<keyword evidence="1 7" id="KW-0813">Transport</keyword>
<dbReference type="InterPro" id="IPR013611">
    <property type="entry name" value="Transp-assoc_OB_typ2"/>
</dbReference>
<dbReference type="FunFam" id="3.40.50.300:FF:000133">
    <property type="entry name" value="Spermidine/putrescine import ATP-binding protein PotA"/>
    <property type="match status" value="1"/>
</dbReference>
<comment type="similarity">
    <text evidence="7">Belongs to the ABC transporter superfamily. Spermidine/putrescine importer (TC 3.A.1.11.1) family.</text>
</comment>
<dbReference type="Pfam" id="PF00005">
    <property type="entry name" value="ABC_tran"/>
    <property type="match status" value="1"/>
</dbReference>
<dbReference type="NCBIfam" id="TIGR01187">
    <property type="entry name" value="potA"/>
    <property type="match status" value="1"/>
</dbReference>
<dbReference type="InterPro" id="IPR003593">
    <property type="entry name" value="AAA+_ATPase"/>
</dbReference>
<dbReference type="PROSITE" id="PS50893">
    <property type="entry name" value="ABC_TRANSPORTER_2"/>
    <property type="match status" value="1"/>
</dbReference>
<dbReference type="AlphaFoldDB" id="A0A415GAZ4"/>
<comment type="subunit">
    <text evidence="7">The complex is composed of two ATP-binding proteins (PotA), two transmembrane proteins (PotB and PotC) and a solute-binding protein (PotD).</text>
</comment>
<dbReference type="Proteomes" id="UP000283497">
    <property type="component" value="Unassembled WGS sequence"/>
</dbReference>
<evidence type="ECO:0000256" key="4">
    <source>
        <dbReference type="ARBA" id="ARBA00022840"/>
    </source>
</evidence>
<keyword evidence="2 7" id="KW-1003">Cell membrane</keyword>
<dbReference type="PANTHER" id="PTHR42781">
    <property type="entry name" value="SPERMIDINE/PUTRESCINE IMPORT ATP-BINDING PROTEIN POTA"/>
    <property type="match status" value="1"/>
</dbReference>
<evidence type="ECO:0000259" key="8">
    <source>
        <dbReference type="PROSITE" id="PS50893"/>
    </source>
</evidence>
<proteinExistence type="inferred from homology"/>
<keyword evidence="3 7" id="KW-0547">Nucleotide-binding</keyword>
<dbReference type="EMBL" id="QRNJ01000002">
    <property type="protein sequence ID" value="RHK42230.1"/>
    <property type="molecule type" value="Genomic_DNA"/>
</dbReference>
<evidence type="ECO:0000313" key="10">
    <source>
        <dbReference type="Proteomes" id="UP000283497"/>
    </source>
</evidence>
<dbReference type="Pfam" id="PF08402">
    <property type="entry name" value="TOBE_2"/>
    <property type="match status" value="1"/>
</dbReference>
<organism evidence="9 10">
    <name type="scientific">Anaerobutyricum hallii</name>
    <dbReference type="NCBI Taxonomy" id="39488"/>
    <lineage>
        <taxon>Bacteria</taxon>
        <taxon>Bacillati</taxon>
        <taxon>Bacillota</taxon>
        <taxon>Clostridia</taxon>
        <taxon>Lachnospirales</taxon>
        <taxon>Lachnospiraceae</taxon>
        <taxon>Anaerobutyricum</taxon>
    </lineage>
</organism>
<evidence type="ECO:0000256" key="6">
    <source>
        <dbReference type="ARBA" id="ARBA00023136"/>
    </source>
</evidence>
<evidence type="ECO:0000256" key="2">
    <source>
        <dbReference type="ARBA" id="ARBA00022475"/>
    </source>
</evidence>
<dbReference type="SUPFAM" id="SSF52540">
    <property type="entry name" value="P-loop containing nucleoside triphosphate hydrolases"/>
    <property type="match status" value="1"/>
</dbReference>
<name>A0A415GAZ4_9FIRM</name>
<sequence length="389" mass="43781">MKTERQFFSFLLRYKKEEVRTVGAIVEIEGVNKIYGTNHVVKDLNLTVEEGEFLTLLGSSGCGKTTTLRMIAGFEEPTSGSIKVEGEAIGDKEPFERNVNTVFQSYALFPHKTIYDNVAYGLKMKKVPKEEIKKKVKEMLALVQLEGFEKRYPSQLSGGQKQRVAIARALINRPRVLLLDEPLGALDLKLRKQMQLELKRLQRKLNITFIYVTHDQEEALTMSDRIAIMHDGVLDQLGTPSEIYESPKTRFVATFIGETNTFDGCIRSIDGEHISIMIENGNICGCGNGFALNEYITVSVRPEKMKYSDIPVDGFTIKAIVKDYVYVGSVIKCIVSLPNGNELKIERLAGEELPKLGSSVYIYWEEKDAVLIHNQDQLIFQAVDSIPLG</sequence>
<dbReference type="InterPro" id="IPR050093">
    <property type="entry name" value="ABC_SmlMolc_Importer"/>
</dbReference>
<dbReference type="Gene3D" id="3.40.50.300">
    <property type="entry name" value="P-loop containing nucleotide triphosphate hydrolases"/>
    <property type="match status" value="1"/>
</dbReference>
<comment type="function">
    <text evidence="7">Part of the ABC transporter complex PotABCD involved in spermidine/putrescine import. Responsible for energy coupling to the transport system.</text>
</comment>
<protein>
    <recommendedName>
        <fullName evidence="7">Spermidine/putrescine import ATP-binding protein PotA</fullName>
        <ecNumber evidence="7">7.6.2.11</ecNumber>
    </recommendedName>
</protein>
<evidence type="ECO:0000256" key="3">
    <source>
        <dbReference type="ARBA" id="ARBA00022741"/>
    </source>
</evidence>
<dbReference type="InterPro" id="IPR008995">
    <property type="entry name" value="Mo/tungstate-bd_C_term_dom"/>
</dbReference>
<dbReference type="InterPro" id="IPR027417">
    <property type="entry name" value="P-loop_NTPase"/>
</dbReference>
<dbReference type="SMART" id="SM00382">
    <property type="entry name" value="AAA"/>
    <property type="match status" value="1"/>
</dbReference>
<dbReference type="PANTHER" id="PTHR42781:SF4">
    <property type="entry name" value="SPERMIDINE_PUTRESCINE IMPORT ATP-BINDING PROTEIN POTA"/>
    <property type="match status" value="1"/>
</dbReference>
<reference evidence="9 10" key="1">
    <citation type="submission" date="2018-08" db="EMBL/GenBank/DDBJ databases">
        <title>A genome reference for cultivated species of the human gut microbiota.</title>
        <authorList>
            <person name="Zou Y."/>
            <person name="Xue W."/>
            <person name="Luo G."/>
        </authorList>
    </citation>
    <scope>NUCLEOTIDE SEQUENCE [LARGE SCALE GENOMIC DNA]</scope>
    <source>
        <strain evidence="9 10">AF45-14BH</strain>
    </source>
</reference>
<comment type="caution">
    <text evidence="9">The sequence shown here is derived from an EMBL/GenBank/DDBJ whole genome shotgun (WGS) entry which is preliminary data.</text>
</comment>
<gene>
    <name evidence="7" type="primary">potA</name>
    <name evidence="9" type="ORF">DW068_01095</name>
</gene>
<evidence type="ECO:0000256" key="1">
    <source>
        <dbReference type="ARBA" id="ARBA00022448"/>
    </source>
</evidence>
<keyword evidence="4 7" id="KW-0067">ATP-binding</keyword>
<dbReference type="InterPro" id="IPR017879">
    <property type="entry name" value="PotA_ATP-bd"/>
</dbReference>
<dbReference type="CDD" id="cd03300">
    <property type="entry name" value="ABC_PotA_N"/>
    <property type="match status" value="1"/>
</dbReference>
<dbReference type="PROSITE" id="PS00211">
    <property type="entry name" value="ABC_TRANSPORTER_1"/>
    <property type="match status" value="1"/>
</dbReference>
<dbReference type="GO" id="GO:0005524">
    <property type="term" value="F:ATP binding"/>
    <property type="evidence" value="ECO:0007669"/>
    <property type="project" value="UniProtKB-KW"/>
</dbReference>
<evidence type="ECO:0000313" key="9">
    <source>
        <dbReference type="EMBL" id="RHK42230.1"/>
    </source>
</evidence>
<dbReference type="InterPro" id="IPR003439">
    <property type="entry name" value="ABC_transporter-like_ATP-bd"/>
</dbReference>
<evidence type="ECO:0000256" key="7">
    <source>
        <dbReference type="RuleBase" id="RU364083"/>
    </source>
</evidence>
<dbReference type="InterPro" id="IPR017871">
    <property type="entry name" value="ABC_transporter-like_CS"/>
</dbReference>
<dbReference type="Gene3D" id="2.40.50.100">
    <property type="match status" value="1"/>
</dbReference>
<keyword evidence="6 7" id="KW-0472">Membrane</keyword>
<evidence type="ECO:0000256" key="5">
    <source>
        <dbReference type="ARBA" id="ARBA00022967"/>
    </source>
</evidence>